<comment type="cofactor">
    <cofactor evidence="2">
        <name>Mg(2+)</name>
        <dbReference type="ChEBI" id="CHEBI:18420"/>
    </cofactor>
</comment>
<dbReference type="InterPro" id="IPR037123">
    <property type="entry name" value="PRibGlycinamide_synth_C_sf"/>
</dbReference>
<dbReference type="PROSITE" id="PS50975">
    <property type="entry name" value="ATP_GRASP"/>
    <property type="match status" value="1"/>
</dbReference>
<reference evidence="15 16" key="1">
    <citation type="journal article" date="2016" name="Nat. Commun.">
        <title>Thousands of microbial genomes shed light on interconnected biogeochemical processes in an aquifer system.</title>
        <authorList>
            <person name="Anantharaman K."/>
            <person name="Brown C.T."/>
            <person name="Hug L.A."/>
            <person name="Sharon I."/>
            <person name="Castelle C.J."/>
            <person name="Probst A.J."/>
            <person name="Thomas B.C."/>
            <person name="Singh A."/>
            <person name="Wilkins M.J."/>
            <person name="Karaoz U."/>
            <person name="Brodie E.L."/>
            <person name="Williams K.H."/>
            <person name="Hubbard S.S."/>
            <person name="Banfield J.F."/>
        </authorList>
    </citation>
    <scope>NUCLEOTIDE SEQUENCE [LARGE SCALE GENOMIC DNA]</scope>
</reference>
<dbReference type="GO" id="GO:0005524">
    <property type="term" value="F:ATP binding"/>
    <property type="evidence" value="ECO:0007669"/>
    <property type="project" value="UniProtKB-UniRule"/>
</dbReference>
<dbReference type="HAMAP" id="MF_00138">
    <property type="entry name" value="GARS"/>
    <property type="match status" value="1"/>
</dbReference>
<proteinExistence type="inferred from homology"/>
<evidence type="ECO:0000256" key="8">
    <source>
        <dbReference type="ARBA" id="ARBA00022840"/>
    </source>
</evidence>
<comment type="pathway">
    <text evidence="3 12">Purine metabolism; IMP biosynthesis via de novo pathway; N(1)-(5-phospho-D-ribosyl)glycinamide from 5-phospho-alpha-D-ribose 1-diphosphate: step 2/2.</text>
</comment>
<dbReference type="SUPFAM" id="SSF56059">
    <property type="entry name" value="Glutathione synthetase ATP-binding domain-like"/>
    <property type="match status" value="1"/>
</dbReference>
<dbReference type="GO" id="GO:0009113">
    <property type="term" value="P:purine nucleobase biosynthetic process"/>
    <property type="evidence" value="ECO:0007669"/>
    <property type="project" value="InterPro"/>
</dbReference>
<evidence type="ECO:0000256" key="3">
    <source>
        <dbReference type="ARBA" id="ARBA00005174"/>
    </source>
</evidence>
<dbReference type="InterPro" id="IPR020559">
    <property type="entry name" value="PRibGlycinamide_synth_CS"/>
</dbReference>
<accession>A0A1G2P5A5</accession>
<feature type="domain" description="ATP-grasp" evidence="14">
    <location>
        <begin position="113"/>
        <end position="321"/>
    </location>
</feature>
<dbReference type="Gene3D" id="3.90.600.10">
    <property type="entry name" value="Phosphoribosylglycinamide synthetase, C-terminal domain"/>
    <property type="match status" value="1"/>
</dbReference>
<comment type="caution">
    <text evidence="15">The sequence shown here is derived from an EMBL/GenBank/DDBJ whole genome shotgun (WGS) entry which is preliminary data.</text>
</comment>
<dbReference type="Pfam" id="PF02843">
    <property type="entry name" value="GARS_C"/>
    <property type="match status" value="1"/>
</dbReference>
<dbReference type="Gene3D" id="3.40.50.20">
    <property type="match status" value="1"/>
</dbReference>
<dbReference type="InterPro" id="IPR020561">
    <property type="entry name" value="PRibGlycinamid_synth_ATP-grasp"/>
</dbReference>
<dbReference type="Proteomes" id="UP000177269">
    <property type="component" value="Unassembled WGS sequence"/>
</dbReference>
<dbReference type="EC" id="6.3.4.13" evidence="4 12"/>
<comment type="similarity">
    <text evidence="9 12">Belongs to the GARS family.</text>
</comment>
<sequence>MHKKTLLETLLVGGGGRECAIAWKLRQSPRLGKLYVAPGNAGTAQIAENVPISATDIEGLLKFALRKGIDLTIVGQDDPLALAIVDVFQANRLKIFGPTRDAARIESSKAFSKRFMAKYGIPTSRFEVFTKHERALEHVRRHFGSSNLGKVIKASGLALGKGVYPCGDFDEAASSLRKIMLLRTHGIAGDEVVIENFVDGPEVSMHAISDGKTHKLFPSARDHKRLLDGDKGPNTGGMGTIAPVPKFSLYYTVHKDVIAPALFGLKEEGAPFTGVLYPGLKMPKAGLTVLEFNARFGDPEAQVYMRLLETDLLDILEACVEGRLKELDIEWHRGYAACVVMASEGYPDPDHKRGLTITGIDKAESLPGVVVFHAGTKEVDGNLITSGGRVLGVSAIGDTLREAIDRAYQGVECIHFKGAHYRKDIGAASF</sequence>
<dbReference type="GO" id="GO:0006189">
    <property type="term" value="P:'de novo' IMP biosynthetic process"/>
    <property type="evidence" value="ECO:0007669"/>
    <property type="project" value="UniProtKB-UniRule"/>
</dbReference>
<dbReference type="SUPFAM" id="SSF51246">
    <property type="entry name" value="Rudiment single hybrid motif"/>
    <property type="match status" value="1"/>
</dbReference>
<evidence type="ECO:0000256" key="1">
    <source>
        <dbReference type="ARBA" id="ARBA00001936"/>
    </source>
</evidence>
<protein>
    <recommendedName>
        <fullName evidence="4 12">Phosphoribosylamine--glycine ligase</fullName>
        <ecNumber evidence="4 12">6.3.4.13</ecNumber>
    </recommendedName>
    <alternativeName>
        <fullName evidence="12">GARS</fullName>
    </alternativeName>
    <alternativeName>
        <fullName evidence="10 12">Glycinamide ribonucleotide synthetase</fullName>
    </alternativeName>
    <alternativeName>
        <fullName evidence="11 12">Phosphoribosylglycinamide synthetase</fullName>
    </alternativeName>
</protein>
<dbReference type="InterPro" id="IPR011054">
    <property type="entry name" value="Rudment_hybrid_motif"/>
</dbReference>
<dbReference type="UniPathway" id="UPA00074">
    <property type="reaction ID" value="UER00125"/>
</dbReference>
<evidence type="ECO:0000256" key="11">
    <source>
        <dbReference type="ARBA" id="ARBA00042864"/>
    </source>
</evidence>
<name>A0A1G2P5A5_9BACT</name>
<evidence type="ECO:0000256" key="5">
    <source>
        <dbReference type="ARBA" id="ARBA00022598"/>
    </source>
</evidence>
<dbReference type="InterPro" id="IPR013815">
    <property type="entry name" value="ATP_grasp_subdomain_1"/>
</dbReference>
<dbReference type="GO" id="GO:0046872">
    <property type="term" value="F:metal ion binding"/>
    <property type="evidence" value="ECO:0007669"/>
    <property type="project" value="InterPro"/>
</dbReference>
<dbReference type="Gene3D" id="3.30.1490.20">
    <property type="entry name" value="ATP-grasp fold, A domain"/>
    <property type="match status" value="1"/>
</dbReference>
<dbReference type="InterPro" id="IPR011761">
    <property type="entry name" value="ATP-grasp"/>
</dbReference>
<keyword evidence="6 13" id="KW-0547">Nucleotide-binding</keyword>
<comment type="catalytic activity">
    <reaction evidence="12">
        <text>5-phospho-beta-D-ribosylamine + glycine + ATP = N(1)-(5-phospho-beta-D-ribosyl)glycinamide + ADP + phosphate + H(+)</text>
        <dbReference type="Rhea" id="RHEA:17453"/>
        <dbReference type="ChEBI" id="CHEBI:15378"/>
        <dbReference type="ChEBI" id="CHEBI:30616"/>
        <dbReference type="ChEBI" id="CHEBI:43474"/>
        <dbReference type="ChEBI" id="CHEBI:57305"/>
        <dbReference type="ChEBI" id="CHEBI:58681"/>
        <dbReference type="ChEBI" id="CHEBI:143788"/>
        <dbReference type="ChEBI" id="CHEBI:456216"/>
        <dbReference type="EC" id="6.3.4.13"/>
    </reaction>
</comment>
<dbReference type="InterPro" id="IPR020562">
    <property type="entry name" value="PRibGlycinamide_synth_N"/>
</dbReference>
<dbReference type="Gene3D" id="3.30.470.20">
    <property type="entry name" value="ATP-grasp fold, B domain"/>
    <property type="match status" value="1"/>
</dbReference>
<dbReference type="PANTHER" id="PTHR43472">
    <property type="entry name" value="PHOSPHORIBOSYLAMINE--GLYCINE LIGASE"/>
    <property type="match status" value="1"/>
</dbReference>
<dbReference type="GO" id="GO:0004637">
    <property type="term" value="F:phosphoribosylamine-glycine ligase activity"/>
    <property type="evidence" value="ECO:0007669"/>
    <property type="project" value="UniProtKB-UniRule"/>
</dbReference>
<evidence type="ECO:0000256" key="13">
    <source>
        <dbReference type="PROSITE-ProRule" id="PRU00409"/>
    </source>
</evidence>
<dbReference type="PROSITE" id="PS00184">
    <property type="entry name" value="GARS"/>
    <property type="match status" value="1"/>
</dbReference>
<keyword evidence="7 12" id="KW-0658">Purine biosynthesis</keyword>
<dbReference type="Pfam" id="PF02844">
    <property type="entry name" value="GARS_N"/>
    <property type="match status" value="1"/>
</dbReference>
<dbReference type="PANTHER" id="PTHR43472:SF1">
    <property type="entry name" value="PHOSPHORIBOSYLAMINE--GLYCINE LIGASE, CHLOROPLASTIC"/>
    <property type="match status" value="1"/>
</dbReference>
<dbReference type="SMART" id="SM01209">
    <property type="entry name" value="GARS_A"/>
    <property type="match status" value="1"/>
</dbReference>
<evidence type="ECO:0000256" key="10">
    <source>
        <dbReference type="ARBA" id="ARBA00042242"/>
    </source>
</evidence>
<evidence type="ECO:0000313" key="15">
    <source>
        <dbReference type="EMBL" id="OHA42812.1"/>
    </source>
</evidence>
<keyword evidence="8 13" id="KW-0067">ATP-binding</keyword>
<dbReference type="EMBL" id="MHSK01000006">
    <property type="protein sequence ID" value="OHA42812.1"/>
    <property type="molecule type" value="Genomic_DNA"/>
</dbReference>
<evidence type="ECO:0000259" key="14">
    <source>
        <dbReference type="PROSITE" id="PS50975"/>
    </source>
</evidence>
<evidence type="ECO:0000256" key="4">
    <source>
        <dbReference type="ARBA" id="ARBA00013255"/>
    </source>
</evidence>
<dbReference type="NCBIfam" id="TIGR00877">
    <property type="entry name" value="purD"/>
    <property type="match status" value="1"/>
</dbReference>
<organism evidence="15 16">
    <name type="scientific">Candidatus Taylorbacteria bacterium RIFCSPLOWO2_12_FULL_43_20</name>
    <dbReference type="NCBI Taxonomy" id="1802332"/>
    <lineage>
        <taxon>Bacteria</taxon>
        <taxon>Candidatus Tayloriibacteriota</taxon>
    </lineage>
</organism>
<comment type="cofactor">
    <cofactor evidence="1">
        <name>Mn(2+)</name>
        <dbReference type="ChEBI" id="CHEBI:29035"/>
    </cofactor>
</comment>
<dbReference type="InterPro" id="IPR000115">
    <property type="entry name" value="PRibGlycinamide_synth"/>
</dbReference>
<evidence type="ECO:0000256" key="6">
    <source>
        <dbReference type="ARBA" id="ARBA00022741"/>
    </source>
</evidence>
<evidence type="ECO:0000256" key="9">
    <source>
        <dbReference type="ARBA" id="ARBA00038345"/>
    </source>
</evidence>
<evidence type="ECO:0000313" key="16">
    <source>
        <dbReference type="Proteomes" id="UP000177269"/>
    </source>
</evidence>
<evidence type="ECO:0000256" key="12">
    <source>
        <dbReference type="HAMAP-Rule" id="MF_00138"/>
    </source>
</evidence>
<dbReference type="FunFam" id="3.90.600.10:FF:000001">
    <property type="entry name" value="Trifunctional purine biosynthetic protein adenosine-3"/>
    <property type="match status" value="1"/>
</dbReference>
<evidence type="ECO:0000256" key="7">
    <source>
        <dbReference type="ARBA" id="ARBA00022755"/>
    </source>
</evidence>
<dbReference type="SUPFAM" id="SSF52440">
    <property type="entry name" value="PreATP-grasp domain"/>
    <property type="match status" value="1"/>
</dbReference>
<dbReference type="Pfam" id="PF01071">
    <property type="entry name" value="GARS_A"/>
    <property type="match status" value="1"/>
</dbReference>
<gene>
    <name evidence="12" type="primary">purD</name>
    <name evidence="15" type="ORF">A3G52_03050</name>
</gene>
<dbReference type="AlphaFoldDB" id="A0A1G2P5A5"/>
<dbReference type="InterPro" id="IPR016185">
    <property type="entry name" value="PreATP-grasp_dom_sf"/>
</dbReference>
<keyword evidence="5 12" id="KW-0436">Ligase</keyword>
<dbReference type="InterPro" id="IPR020560">
    <property type="entry name" value="PRibGlycinamide_synth_C-dom"/>
</dbReference>
<evidence type="ECO:0000256" key="2">
    <source>
        <dbReference type="ARBA" id="ARBA00001946"/>
    </source>
</evidence>
<dbReference type="SMART" id="SM01210">
    <property type="entry name" value="GARS_C"/>
    <property type="match status" value="1"/>
</dbReference>